<proteinExistence type="predicted"/>
<keyword evidence="3" id="KW-1185">Reference proteome</keyword>
<dbReference type="SUPFAM" id="SSF54637">
    <property type="entry name" value="Thioesterase/thiol ester dehydrase-isomerase"/>
    <property type="match status" value="1"/>
</dbReference>
<organism evidence="2 3">
    <name type="scientific">Paraglaciecola aquimarina</name>
    <dbReference type="NCBI Taxonomy" id="1235557"/>
    <lineage>
        <taxon>Bacteria</taxon>
        <taxon>Pseudomonadati</taxon>
        <taxon>Pseudomonadota</taxon>
        <taxon>Gammaproteobacteria</taxon>
        <taxon>Alteromonadales</taxon>
        <taxon>Alteromonadaceae</taxon>
        <taxon>Paraglaciecola</taxon>
    </lineage>
</organism>
<dbReference type="InterPro" id="IPR029069">
    <property type="entry name" value="HotDog_dom_sf"/>
</dbReference>
<comment type="caution">
    <text evidence="2">The sequence shown here is derived from an EMBL/GenBank/DDBJ whole genome shotgun (WGS) entry which is preliminary data.</text>
</comment>
<dbReference type="EMBL" id="JAWDIO010000002">
    <property type="protein sequence ID" value="MDU0355882.1"/>
    <property type="molecule type" value="Genomic_DNA"/>
</dbReference>
<dbReference type="Pfam" id="PF13279">
    <property type="entry name" value="4HBT_2"/>
    <property type="match status" value="1"/>
</dbReference>
<dbReference type="CDD" id="cd00586">
    <property type="entry name" value="4HBT"/>
    <property type="match status" value="1"/>
</dbReference>
<evidence type="ECO:0000313" key="3">
    <source>
        <dbReference type="Proteomes" id="UP001247805"/>
    </source>
</evidence>
<dbReference type="GO" id="GO:0016787">
    <property type="term" value="F:hydrolase activity"/>
    <property type="evidence" value="ECO:0007669"/>
    <property type="project" value="UniProtKB-KW"/>
</dbReference>
<dbReference type="InterPro" id="IPR050563">
    <property type="entry name" value="4-hydroxybenzoyl-CoA_TE"/>
</dbReference>
<evidence type="ECO:0000313" key="2">
    <source>
        <dbReference type="EMBL" id="MDU0355882.1"/>
    </source>
</evidence>
<evidence type="ECO:0000256" key="1">
    <source>
        <dbReference type="ARBA" id="ARBA00022801"/>
    </source>
</evidence>
<name>A0ABU3T0T3_9ALTE</name>
<dbReference type="EC" id="3.1.2.-" evidence="2"/>
<keyword evidence="1 2" id="KW-0378">Hydrolase</keyword>
<gene>
    <name evidence="2" type="ORF">RS130_20095</name>
</gene>
<dbReference type="RefSeq" id="WP_316027400.1">
    <property type="nucleotide sequence ID" value="NZ_JAWDIO010000002.1"/>
</dbReference>
<dbReference type="PANTHER" id="PTHR31793">
    <property type="entry name" value="4-HYDROXYBENZOYL-COA THIOESTERASE FAMILY MEMBER"/>
    <property type="match status" value="1"/>
</dbReference>
<dbReference type="Proteomes" id="UP001247805">
    <property type="component" value="Unassembled WGS sequence"/>
</dbReference>
<dbReference type="PANTHER" id="PTHR31793:SF37">
    <property type="entry name" value="ACYL-COA THIOESTER HYDROLASE YBGC"/>
    <property type="match status" value="1"/>
</dbReference>
<dbReference type="Gene3D" id="3.10.129.10">
    <property type="entry name" value="Hotdog Thioesterase"/>
    <property type="match status" value="1"/>
</dbReference>
<accession>A0ABU3T0T3</accession>
<sequence length="145" mass="16611">MTWLYPNPFIKTWRIEAKHIDHYQHVNNVAYVTQLETTSWAHSNQLGLTIEQYQGIDRGMVISQHQINYLAAAHYGDVIDCATWITQCDKKLKLTRQFQFIRTADQKTLLTAQTDFICIVLSSGKPTRMPALFADTYSAALTLTS</sequence>
<reference evidence="2 3" key="1">
    <citation type="submission" date="2023-10" db="EMBL/GenBank/DDBJ databases">
        <title>Glaciecola aquimarina strain GGW-M5 nov., isolated from a coastal seawater.</title>
        <authorList>
            <person name="Bayburt H."/>
            <person name="Kim J.M."/>
            <person name="Choi B.J."/>
            <person name="Jeon C.O."/>
        </authorList>
    </citation>
    <scope>NUCLEOTIDE SEQUENCE [LARGE SCALE GENOMIC DNA]</scope>
    <source>
        <strain evidence="2 3">KCTC 32108</strain>
    </source>
</reference>
<protein>
    <submittedName>
        <fullName evidence="2">Thioesterase family protein</fullName>
        <ecNumber evidence="2">3.1.2.-</ecNumber>
    </submittedName>
</protein>